<dbReference type="EMBL" id="JAMWBK010000001">
    <property type="protein sequence ID" value="KAJ8908967.1"/>
    <property type="molecule type" value="Genomic_DNA"/>
</dbReference>
<dbReference type="InterPro" id="IPR000192">
    <property type="entry name" value="Aminotrans_V_dom"/>
</dbReference>
<keyword evidence="1" id="KW-0663">Pyridoxal phosphate</keyword>
<accession>A0AAV8V509</accession>
<feature type="domain" description="Aminotransferase class V" evidence="2">
    <location>
        <begin position="50"/>
        <end position="437"/>
    </location>
</feature>
<dbReference type="AlphaFoldDB" id="A0AAV8V509"/>
<dbReference type="SUPFAM" id="SSF53383">
    <property type="entry name" value="PLP-dependent transferases"/>
    <property type="match status" value="1"/>
</dbReference>
<evidence type="ECO:0000256" key="1">
    <source>
        <dbReference type="ARBA" id="ARBA00022898"/>
    </source>
</evidence>
<organism evidence="3 4">
    <name type="scientific">Rhodosorus marinus</name>
    <dbReference type="NCBI Taxonomy" id="101924"/>
    <lineage>
        <taxon>Eukaryota</taxon>
        <taxon>Rhodophyta</taxon>
        <taxon>Stylonematophyceae</taxon>
        <taxon>Stylonematales</taxon>
        <taxon>Stylonemataceae</taxon>
        <taxon>Rhodosorus</taxon>
    </lineage>
</organism>
<dbReference type="InterPro" id="IPR015422">
    <property type="entry name" value="PyrdxlP-dep_Trfase_small"/>
</dbReference>
<keyword evidence="4" id="KW-1185">Reference proteome</keyword>
<name>A0AAV8V509_9RHOD</name>
<dbReference type="InterPro" id="IPR015421">
    <property type="entry name" value="PyrdxlP-dep_Trfase_major"/>
</dbReference>
<evidence type="ECO:0000313" key="4">
    <source>
        <dbReference type="Proteomes" id="UP001157974"/>
    </source>
</evidence>
<proteinExistence type="predicted"/>
<dbReference type="Pfam" id="PF00266">
    <property type="entry name" value="Aminotran_5"/>
    <property type="match status" value="1"/>
</dbReference>
<sequence length="455" mass="49320">METNLGFLTSPAGVWSKKNRRRRTVDTAKTVRIEQGTVHESSLEDGAKSMYLDSASRSKPFQCSVDALQQFYTRENAYVANVGVCSNTLAKELAFEIDQARSCIRSLINGDSESEIVLTGGATEAINILAMSWGSSFLQAGDEIIVSTMEHHSNIIPWQMIAERTGAKLKFLNISPKGDLQVKNLAKTINPRTKLLAVTHVSHVLGSVNDVKSLVDYAKCVNVKVLVDACQSLPYMKVDVKQLGCDFLVGSGNKLFAAGGVGFLYVKKSVLKSIPAFLTGGESMFSNVSLEKSAIECGRLEAGFPPAAQVLALASSVQKLKSSLVFESAPAVGPMRNSPQVDKHSALLSQILLEQLSDVPRITVYSPGPDSRPRVPICAFNVDGTDAEVIQSMLREKGIYISAGTHQAIPLHRELGIESSVRVSFSHYNTVDDVARFTDTLKLAVDELPRSRSSP</sequence>
<dbReference type="Gene3D" id="3.40.640.10">
    <property type="entry name" value="Type I PLP-dependent aspartate aminotransferase-like (Major domain)"/>
    <property type="match status" value="1"/>
</dbReference>
<evidence type="ECO:0000313" key="3">
    <source>
        <dbReference type="EMBL" id="KAJ8908967.1"/>
    </source>
</evidence>
<evidence type="ECO:0000259" key="2">
    <source>
        <dbReference type="Pfam" id="PF00266"/>
    </source>
</evidence>
<dbReference type="InterPro" id="IPR015424">
    <property type="entry name" value="PyrdxlP-dep_Trfase"/>
</dbReference>
<protein>
    <recommendedName>
        <fullName evidence="2">Aminotransferase class V domain-containing protein</fullName>
    </recommendedName>
</protein>
<gene>
    <name evidence="3" type="ORF">NDN08_005667</name>
</gene>
<reference evidence="3 4" key="1">
    <citation type="journal article" date="2023" name="Nat. Commun.">
        <title>Origin of minicircular mitochondrial genomes in red algae.</title>
        <authorList>
            <person name="Lee Y."/>
            <person name="Cho C.H."/>
            <person name="Lee Y.M."/>
            <person name="Park S.I."/>
            <person name="Yang J.H."/>
            <person name="West J.A."/>
            <person name="Bhattacharya D."/>
            <person name="Yoon H.S."/>
        </authorList>
    </citation>
    <scope>NUCLEOTIDE SEQUENCE [LARGE SCALE GENOMIC DNA]</scope>
    <source>
        <strain evidence="3 4">CCMP1338</strain>
        <tissue evidence="3">Whole cell</tissue>
    </source>
</reference>
<dbReference type="PANTHER" id="PTHR43586">
    <property type="entry name" value="CYSTEINE DESULFURASE"/>
    <property type="match status" value="1"/>
</dbReference>
<dbReference type="Proteomes" id="UP001157974">
    <property type="component" value="Unassembled WGS sequence"/>
</dbReference>
<dbReference type="PANTHER" id="PTHR43586:SF8">
    <property type="entry name" value="CYSTEINE DESULFURASE 1, CHLOROPLASTIC"/>
    <property type="match status" value="1"/>
</dbReference>
<comment type="caution">
    <text evidence="3">The sequence shown here is derived from an EMBL/GenBank/DDBJ whole genome shotgun (WGS) entry which is preliminary data.</text>
</comment>
<dbReference type="Gene3D" id="3.90.1150.10">
    <property type="entry name" value="Aspartate Aminotransferase, domain 1"/>
    <property type="match status" value="1"/>
</dbReference>